<keyword evidence="5" id="KW-1185">Reference proteome</keyword>
<evidence type="ECO:0000256" key="2">
    <source>
        <dbReference type="SAM" id="SignalP"/>
    </source>
</evidence>
<accession>A0ABW0SNX0</accession>
<evidence type="ECO:0000256" key="1">
    <source>
        <dbReference type="SAM" id="MobiDB-lite"/>
    </source>
</evidence>
<proteinExistence type="predicted"/>
<dbReference type="InterPro" id="IPR025392">
    <property type="entry name" value="DUF4124"/>
</dbReference>
<evidence type="ECO:0000313" key="4">
    <source>
        <dbReference type="EMBL" id="MFC5570465.1"/>
    </source>
</evidence>
<sequence length="128" mass="13804">MPSRTSRTLLAIATLVVALPVLAGTVYQWKDAKGVTHYSDAPPPSHEGVQNRHLKDAPPAPATSSEASASEDPNCVTARTNLVQLKRDQPVGLDANGDGKPDKVMDAEERAQQVQQNERMIKAFCDKS</sequence>
<reference evidence="5" key="1">
    <citation type="journal article" date="2019" name="Int. J. Syst. Evol. Microbiol.">
        <title>The Global Catalogue of Microorganisms (GCM) 10K type strain sequencing project: providing services to taxonomists for standard genome sequencing and annotation.</title>
        <authorList>
            <consortium name="The Broad Institute Genomics Platform"/>
            <consortium name="The Broad Institute Genome Sequencing Center for Infectious Disease"/>
            <person name="Wu L."/>
            <person name="Ma J."/>
        </authorList>
    </citation>
    <scope>NUCLEOTIDE SEQUENCE [LARGE SCALE GENOMIC DNA]</scope>
    <source>
        <strain evidence="5">KACC 11407</strain>
    </source>
</reference>
<feature type="signal peptide" evidence="2">
    <location>
        <begin position="1"/>
        <end position="23"/>
    </location>
</feature>
<organism evidence="4 5">
    <name type="scientific">Lysobacter yangpyeongensis</name>
    <dbReference type="NCBI Taxonomy" id="346182"/>
    <lineage>
        <taxon>Bacteria</taxon>
        <taxon>Pseudomonadati</taxon>
        <taxon>Pseudomonadota</taxon>
        <taxon>Gammaproteobacteria</taxon>
        <taxon>Lysobacterales</taxon>
        <taxon>Lysobacteraceae</taxon>
        <taxon>Lysobacter</taxon>
    </lineage>
</organism>
<evidence type="ECO:0000313" key="5">
    <source>
        <dbReference type="Proteomes" id="UP001596036"/>
    </source>
</evidence>
<dbReference type="EMBL" id="JBHSNM010000003">
    <property type="protein sequence ID" value="MFC5570465.1"/>
    <property type="molecule type" value="Genomic_DNA"/>
</dbReference>
<comment type="caution">
    <text evidence="4">The sequence shown here is derived from an EMBL/GenBank/DDBJ whole genome shotgun (WGS) entry which is preliminary data.</text>
</comment>
<protein>
    <submittedName>
        <fullName evidence="4">DUF4124 domain-containing protein</fullName>
    </submittedName>
</protein>
<feature type="region of interest" description="Disordered" evidence="1">
    <location>
        <begin position="36"/>
        <end position="74"/>
    </location>
</feature>
<gene>
    <name evidence="4" type="ORF">ACFPN1_10380</name>
</gene>
<evidence type="ECO:0000259" key="3">
    <source>
        <dbReference type="Pfam" id="PF13511"/>
    </source>
</evidence>
<dbReference type="Pfam" id="PF13511">
    <property type="entry name" value="DUF4124"/>
    <property type="match status" value="1"/>
</dbReference>
<feature type="chain" id="PRO_5047107541" evidence="2">
    <location>
        <begin position="24"/>
        <end position="128"/>
    </location>
</feature>
<feature type="compositionally biased region" description="Low complexity" evidence="1">
    <location>
        <begin position="62"/>
        <end position="73"/>
    </location>
</feature>
<dbReference type="Proteomes" id="UP001596036">
    <property type="component" value="Unassembled WGS sequence"/>
</dbReference>
<dbReference type="RefSeq" id="WP_386754889.1">
    <property type="nucleotide sequence ID" value="NZ_JBHSNM010000003.1"/>
</dbReference>
<keyword evidence="2" id="KW-0732">Signal</keyword>
<feature type="domain" description="DUF4124" evidence="3">
    <location>
        <begin position="14"/>
        <end position="68"/>
    </location>
</feature>
<name>A0ABW0SNX0_9GAMM</name>